<accession>A0A699ZER9</accession>
<protein>
    <submittedName>
        <fullName evidence="1">Uncharacterized protein</fullName>
    </submittedName>
</protein>
<organism evidence="1 2">
    <name type="scientific">Haematococcus lacustris</name>
    <name type="common">Green alga</name>
    <name type="synonym">Haematococcus pluvialis</name>
    <dbReference type="NCBI Taxonomy" id="44745"/>
    <lineage>
        <taxon>Eukaryota</taxon>
        <taxon>Viridiplantae</taxon>
        <taxon>Chlorophyta</taxon>
        <taxon>core chlorophytes</taxon>
        <taxon>Chlorophyceae</taxon>
        <taxon>CS clade</taxon>
        <taxon>Chlamydomonadales</taxon>
        <taxon>Haematococcaceae</taxon>
        <taxon>Haematococcus</taxon>
    </lineage>
</organism>
<name>A0A699ZER9_HAELA</name>
<keyword evidence="2" id="KW-1185">Reference proteome</keyword>
<reference evidence="1 2" key="1">
    <citation type="submission" date="2020-02" db="EMBL/GenBank/DDBJ databases">
        <title>Draft genome sequence of Haematococcus lacustris strain NIES-144.</title>
        <authorList>
            <person name="Morimoto D."/>
            <person name="Nakagawa S."/>
            <person name="Yoshida T."/>
            <person name="Sawayama S."/>
        </authorList>
    </citation>
    <scope>NUCLEOTIDE SEQUENCE [LARGE SCALE GENOMIC DNA]</scope>
    <source>
        <strain evidence="1 2">NIES-144</strain>
    </source>
</reference>
<sequence>MWRRLNFRGTQPCHVMMPILVKACSMASTSVKPRGLRTINTSSYKLPHLCQHNQPAQAELTAA</sequence>
<comment type="caution">
    <text evidence="1">The sequence shown here is derived from an EMBL/GenBank/DDBJ whole genome shotgun (WGS) entry which is preliminary data.</text>
</comment>
<evidence type="ECO:0000313" key="1">
    <source>
        <dbReference type="EMBL" id="GFH20365.1"/>
    </source>
</evidence>
<gene>
    <name evidence="1" type="ORF">HaLaN_17474</name>
</gene>
<proteinExistence type="predicted"/>
<dbReference type="EMBL" id="BLLF01001621">
    <property type="protein sequence ID" value="GFH20365.1"/>
    <property type="molecule type" value="Genomic_DNA"/>
</dbReference>
<dbReference type="AlphaFoldDB" id="A0A699ZER9"/>
<evidence type="ECO:0000313" key="2">
    <source>
        <dbReference type="Proteomes" id="UP000485058"/>
    </source>
</evidence>
<feature type="non-terminal residue" evidence="1">
    <location>
        <position position="1"/>
    </location>
</feature>
<dbReference type="Proteomes" id="UP000485058">
    <property type="component" value="Unassembled WGS sequence"/>
</dbReference>